<organism evidence="2 3">
    <name type="scientific">Cuscuta europaea</name>
    <name type="common">European dodder</name>
    <dbReference type="NCBI Taxonomy" id="41803"/>
    <lineage>
        <taxon>Eukaryota</taxon>
        <taxon>Viridiplantae</taxon>
        <taxon>Streptophyta</taxon>
        <taxon>Embryophyta</taxon>
        <taxon>Tracheophyta</taxon>
        <taxon>Spermatophyta</taxon>
        <taxon>Magnoliopsida</taxon>
        <taxon>eudicotyledons</taxon>
        <taxon>Gunneridae</taxon>
        <taxon>Pentapetalae</taxon>
        <taxon>asterids</taxon>
        <taxon>lamiids</taxon>
        <taxon>Solanales</taxon>
        <taxon>Convolvulaceae</taxon>
        <taxon>Cuscuteae</taxon>
        <taxon>Cuscuta</taxon>
        <taxon>Cuscuta subgen. Cuscuta</taxon>
    </lineage>
</organism>
<dbReference type="EMBL" id="CAMAPE010000035">
    <property type="protein sequence ID" value="CAH9096477.1"/>
    <property type="molecule type" value="Genomic_DNA"/>
</dbReference>
<evidence type="ECO:0000313" key="2">
    <source>
        <dbReference type="EMBL" id="CAH9096477.1"/>
    </source>
</evidence>
<dbReference type="GO" id="GO:0005634">
    <property type="term" value="C:nucleus"/>
    <property type="evidence" value="ECO:0007669"/>
    <property type="project" value="TreeGrafter"/>
</dbReference>
<dbReference type="PANTHER" id="PTHR11736">
    <property type="entry name" value="MELANOMA-ASSOCIATED ANTIGEN MAGE ANTIGEN"/>
    <property type="match status" value="1"/>
</dbReference>
<dbReference type="InterPro" id="IPR041898">
    <property type="entry name" value="MAGE_WH1"/>
</dbReference>
<reference evidence="2" key="1">
    <citation type="submission" date="2022-07" db="EMBL/GenBank/DDBJ databases">
        <authorList>
            <person name="Macas J."/>
            <person name="Novak P."/>
            <person name="Neumann P."/>
        </authorList>
    </citation>
    <scope>NUCLEOTIDE SEQUENCE</scope>
</reference>
<sequence>MVQGLKWREKALIKTRELSVPAAFPGVPSRRNKNRRVDIQRRMSTSGEEFAQFDISVEEKDKLVGEVMRYVLFKTEQSSGCPVKREELTQLVTGRNYRQRNLPAFIINEARNKFEEIFGYEMKELQRARLSTTNRISQQVTSEAKSYILISKLPPKAYKECVEDVNKSPINIFTFVVISIIYLAGGNITEEDLWRHLRRLGLTETDENHPVLGNLKVTLESLVQKRYVHKEKVHGPEGNVIHYELAERALDEDINKKMKDHINKIVQEDIISFDDD</sequence>
<feature type="domain" description="MAGE" evidence="1">
    <location>
        <begin position="106"/>
        <end position="276"/>
    </location>
</feature>
<accession>A0A9P0ZED2</accession>
<comment type="caution">
    <text evidence="2">The sequence shown here is derived from an EMBL/GenBank/DDBJ whole genome shotgun (WGS) entry which is preliminary data.</text>
</comment>
<dbReference type="SMART" id="SM01373">
    <property type="entry name" value="MAGE"/>
    <property type="match status" value="1"/>
</dbReference>
<dbReference type="InterPro" id="IPR002190">
    <property type="entry name" value="MHD_dom"/>
</dbReference>
<name>A0A9P0ZED2_CUSEU</name>
<dbReference type="Pfam" id="PF01454">
    <property type="entry name" value="MAGE"/>
    <property type="match status" value="1"/>
</dbReference>
<dbReference type="InterPro" id="IPR037445">
    <property type="entry name" value="MAGE"/>
</dbReference>
<dbReference type="PANTHER" id="PTHR11736:SF14">
    <property type="entry name" value="NSE3 HOMOLOG, SMC5-SMC6 COMPLEX COMPONENT"/>
    <property type="match status" value="1"/>
</dbReference>
<dbReference type="Gene3D" id="1.10.10.1200">
    <property type="entry name" value="MAGE homology domain, winged helix WH1 motif"/>
    <property type="match status" value="1"/>
</dbReference>
<dbReference type="PROSITE" id="PS50838">
    <property type="entry name" value="MAGE"/>
    <property type="match status" value="1"/>
</dbReference>
<dbReference type="Proteomes" id="UP001152484">
    <property type="component" value="Unassembled WGS sequence"/>
</dbReference>
<dbReference type="AlphaFoldDB" id="A0A9P0ZED2"/>
<protein>
    <recommendedName>
        <fullName evidence="1">MAGE domain-containing protein</fullName>
    </recommendedName>
</protein>
<proteinExistence type="predicted"/>
<evidence type="ECO:0000313" key="3">
    <source>
        <dbReference type="Proteomes" id="UP001152484"/>
    </source>
</evidence>
<keyword evidence="3" id="KW-1185">Reference proteome</keyword>
<evidence type="ECO:0000259" key="1">
    <source>
        <dbReference type="PROSITE" id="PS50838"/>
    </source>
</evidence>
<dbReference type="OrthoDB" id="205198at2759"/>
<dbReference type="InterPro" id="IPR041899">
    <property type="entry name" value="MAGE_WH2"/>
</dbReference>
<dbReference type="Gene3D" id="1.10.10.1210">
    <property type="entry name" value="MAGE homology domain, winged helix WH2 motif"/>
    <property type="match status" value="1"/>
</dbReference>
<gene>
    <name evidence="2" type="ORF">CEURO_LOCUS13421</name>
</gene>